<comment type="caution">
    <text evidence="2">The sequence shown here is derived from an EMBL/GenBank/DDBJ whole genome shotgun (WGS) entry which is preliminary data.</text>
</comment>
<feature type="compositionally biased region" description="Acidic residues" evidence="1">
    <location>
        <begin position="567"/>
        <end position="585"/>
    </location>
</feature>
<dbReference type="AlphaFoldDB" id="A0A9P5XD13"/>
<dbReference type="Proteomes" id="UP000807342">
    <property type="component" value="Unassembled WGS sequence"/>
</dbReference>
<keyword evidence="3" id="KW-1185">Reference proteome</keyword>
<gene>
    <name evidence="2" type="ORF">P691DRAFT_670651</name>
</gene>
<dbReference type="EMBL" id="MU151183">
    <property type="protein sequence ID" value="KAF9447852.1"/>
    <property type="molecule type" value="Genomic_DNA"/>
</dbReference>
<evidence type="ECO:0000256" key="1">
    <source>
        <dbReference type="SAM" id="MobiDB-lite"/>
    </source>
</evidence>
<organism evidence="2 3">
    <name type="scientific">Macrolepiota fuliginosa MF-IS2</name>
    <dbReference type="NCBI Taxonomy" id="1400762"/>
    <lineage>
        <taxon>Eukaryota</taxon>
        <taxon>Fungi</taxon>
        <taxon>Dikarya</taxon>
        <taxon>Basidiomycota</taxon>
        <taxon>Agaricomycotina</taxon>
        <taxon>Agaricomycetes</taxon>
        <taxon>Agaricomycetidae</taxon>
        <taxon>Agaricales</taxon>
        <taxon>Agaricineae</taxon>
        <taxon>Agaricaceae</taxon>
        <taxon>Macrolepiota</taxon>
    </lineage>
</organism>
<protein>
    <recommendedName>
        <fullName evidence="4">F-box domain-containing protein</fullName>
    </recommendedName>
</protein>
<feature type="region of interest" description="Disordered" evidence="1">
    <location>
        <begin position="563"/>
        <end position="585"/>
    </location>
</feature>
<reference evidence="2" key="1">
    <citation type="submission" date="2020-11" db="EMBL/GenBank/DDBJ databases">
        <authorList>
            <consortium name="DOE Joint Genome Institute"/>
            <person name="Ahrendt S."/>
            <person name="Riley R."/>
            <person name="Andreopoulos W."/>
            <person name="Labutti K."/>
            <person name="Pangilinan J."/>
            <person name="Ruiz-Duenas F.J."/>
            <person name="Barrasa J.M."/>
            <person name="Sanchez-Garcia M."/>
            <person name="Camarero S."/>
            <person name="Miyauchi S."/>
            <person name="Serrano A."/>
            <person name="Linde D."/>
            <person name="Babiker R."/>
            <person name="Drula E."/>
            <person name="Ayuso-Fernandez I."/>
            <person name="Pacheco R."/>
            <person name="Padilla G."/>
            <person name="Ferreira P."/>
            <person name="Barriuso J."/>
            <person name="Kellner H."/>
            <person name="Castanera R."/>
            <person name="Alfaro M."/>
            <person name="Ramirez L."/>
            <person name="Pisabarro A.G."/>
            <person name="Kuo A."/>
            <person name="Tritt A."/>
            <person name="Lipzen A."/>
            <person name="He G."/>
            <person name="Yan M."/>
            <person name="Ng V."/>
            <person name="Cullen D."/>
            <person name="Martin F."/>
            <person name="Rosso M.-N."/>
            <person name="Henrissat B."/>
            <person name="Hibbett D."/>
            <person name="Martinez A.T."/>
            <person name="Grigoriev I.V."/>
        </authorList>
    </citation>
    <scope>NUCLEOTIDE SEQUENCE</scope>
    <source>
        <strain evidence="2">MF-IS2</strain>
    </source>
</reference>
<dbReference type="OrthoDB" id="5595695at2759"/>
<evidence type="ECO:0000313" key="2">
    <source>
        <dbReference type="EMBL" id="KAF9447852.1"/>
    </source>
</evidence>
<proteinExistence type="predicted"/>
<name>A0A9P5XD13_9AGAR</name>
<evidence type="ECO:0008006" key="4">
    <source>
        <dbReference type="Google" id="ProtNLM"/>
    </source>
</evidence>
<accession>A0A9P5XD13</accession>
<sequence>MASPLHAVPHEILSNIAIFLANITPYSPPTDLLALQATDRCIHNALNPHSAPSVWAAAFRFRFDDAAVLRRNFHPNGRDYADQLRQYSETLAAVRTLNVLRDDMDEVMRNVYTMLLDNNGKNRAQLEANDADRFMDIFVRTRLWAQAHVHEGWPDAGCTNTYALWNLWFLTTLDKLRGEVRAHREHLVALILPYVLNPYRYHQAEAPPSHFHLPLPTHQGNIVFPHSLPSAHGPYPVYVDPQPIALPYFGAMPQFSPPPITAAAKLLYFARREVIPLDIPPHLPRTRAEAPPASEPQPTQEDLVEINNHRGAEPPLRVTWDWESDRKLVNGIPTNPQSNFDDSTRWDADYWRRRFCGNAWQSQPKWRPGKVYIPGSMDGLWQGRLVFPNEAAMRNLVEHAPYPQLQNFNETSLRLTHQPLFMRLKEYHAVSTNPSVPLPPTSSHLNSAAAAAANDDLSEWSDLSMRNAWFPGGPGNVSFINHRHPPRNSLLYSPPGHARNILVTVDEAYRHEGCENCEMCREREALVRKGMELDQADQECISEAYSEDCMSIERMFESVGLGRDQVGPDEEEESGMDEDEDFVGGDADVEVGGVLEEEAKEELEFLDDPNADADCQNPPTRPVRRGTDRARVEQCDGVRDIIFSGTTDRRHALAWNDHTFYGRVRPWDGLIGILRLSNWPRPNPVFFYGYLVGDETFVGNWRFAALDPNIPAWESAFVMSRRVDDEGNDDD</sequence>
<evidence type="ECO:0000313" key="3">
    <source>
        <dbReference type="Proteomes" id="UP000807342"/>
    </source>
</evidence>